<sequence>MGQSLKKPVKNGINGVAETSKKSNEETYLKSLSVLEAHRFIQGRKFCLAQNASLALPRDNEEAMRINKVTKLIKVLFGSNYSAPVTEFLTCGGAKILEIGTGGGLWLSEMSIEYPMSIFLGLDITTIFNPMYRVLQPGGWMEIHGTPSEIIGAGPATRRFMLAVRQCLQINGHNPDIVRTIPEKLRSLNVKNIQVVEKPLLLSRNGAPDEQIDDELLLRTVEAFRVIMKVAIGCTDEEYDELKRNVGLEAETTKMHIMVIRTFGQKDAE</sequence>
<reference evidence="1" key="1">
    <citation type="submission" date="2021-06" db="EMBL/GenBank/DDBJ databases">
        <authorList>
            <person name="Kallberg Y."/>
            <person name="Tangrot J."/>
            <person name="Rosling A."/>
        </authorList>
    </citation>
    <scope>NUCLEOTIDE SEQUENCE</scope>
    <source>
        <strain evidence="1">FL966</strain>
    </source>
</reference>
<dbReference type="SUPFAM" id="SSF53335">
    <property type="entry name" value="S-adenosyl-L-methionine-dependent methyltransferases"/>
    <property type="match status" value="1"/>
</dbReference>
<proteinExistence type="predicted"/>
<comment type="caution">
    <text evidence="1">The sequence shown here is derived from an EMBL/GenBank/DDBJ whole genome shotgun (WGS) entry which is preliminary data.</text>
</comment>
<keyword evidence="2" id="KW-1185">Reference proteome</keyword>
<dbReference type="Proteomes" id="UP000789759">
    <property type="component" value="Unassembled WGS sequence"/>
</dbReference>
<protein>
    <submittedName>
        <fullName evidence="1">6592_t:CDS:1</fullName>
    </submittedName>
</protein>
<evidence type="ECO:0000313" key="1">
    <source>
        <dbReference type="EMBL" id="CAG8780480.1"/>
    </source>
</evidence>
<dbReference type="EMBL" id="CAJVQA010023943">
    <property type="protein sequence ID" value="CAG8780480.1"/>
    <property type="molecule type" value="Genomic_DNA"/>
</dbReference>
<evidence type="ECO:0000313" key="2">
    <source>
        <dbReference type="Proteomes" id="UP000789759"/>
    </source>
</evidence>
<name>A0A9N9JIN3_9GLOM</name>
<dbReference type="AlphaFoldDB" id="A0A9N9JIN3"/>
<organism evidence="1 2">
    <name type="scientific">Cetraspora pellucida</name>
    <dbReference type="NCBI Taxonomy" id="1433469"/>
    <lineage>
        <taxon>Eukaryota</taxon>
        <taxon>Fungi</taxon>
        <taxon>Fungi incertae sedis</taxon>
        <taxon>Mucoromycota</taxon>
        <taxon>Glomeromycotina</taxon>
        <taxon>Glomeromycetes</taxon>
        <taxon>Diversisporales</taxon>
        <taxon>Gigasporaceae</taxon>
        <taxon>Cetraspora</taxon>
    </lineage>
</organism>
<dbReference type="OrthoDB" id="2330751at2759"/>
<gene>
    <name evidence="1" type="ORF">CPELLU_LOCUS16359</name>
</gene>
<accession>A0A9N9JIN3</accession>
<dbReference type="InterPro" id="IPR029063">
    <property type="entry name" value="SAM-dependent_MTases_sf"/>
</dbReference>